<dbReference type="PANTHER" id="PTHR45833">
    <property type="entry name" value="METHIONINE SYNTHASE"/>
    <property type="match status" value="1"/>
</dbReference>
<dbReference type="GO" id="GO:0032259">
    <property type="term" value="P:methylation"/>
    <property type="evidence" value="ECO:0007669"/>
    <property type="project" value="UniProtKB-KW"/>
</dbReference>
<protein>
    <submittedName>
        <fullName evidence="5">Methyltetrahydrofolate--corrinoid methyltransferase</fullName>
    </submittedName>
</protein>
<dbReference type="GO" id="GO:0042558">
    <property type="term" value="P:pteridine-containing compound metabolic process"/>
    <property type="evidence" value="ECO:0007669"/>
    <property type="project" value="InterPro"/>
</dbReference>
<comment type="caution">
    <text evidence="5">The sequence shown here is derived from an EMBL/GenBank/DDBJ whole genome shotgun (WGS) entry which is preliminary data.</text>
</comment>
<dbReference type="Proteomes" id="UP000285961">
    <property type="component" value="Unassembled WGS sequence"/>
</dbReference>
<evidence type="ECO:0000259" key="4">
    <source>
        <dbReference type="PROSITE" id="PS50972"/>
    </source>
</evidence>
<evidence type="ECO:0000313" key="6">
    <source>
        <dbReference type="Proteomes" id="UP000285961"/>
    </source>
</evidence>
<dbReference type="EMBL" id="QZKI01000095">
    <property type="protein sequence ID" value="RJP68080.1"/>
    <property type="molecule type" value="Genomic_DNA"/>
</dbReference>
<evidence type="ECO:0000256" key="3">
    <source>
        <dbReference type="ARBA" id="ARBA00022679"/>
    </source>
</evidence>
<gene>
    <name evidence="5" type="ORF">C4532_13675</name>
</gene>
<dbReference type="Pfam" id="PF00809">
    <property type="entry name" value="Pterin_bind"/>
    <property type="match status" value="1"/>
</dbReference>
<organism evidence="5 6">
    <name type="scientific">Candidatus Abyssobacteria bacterium SURF_17</name>
    <dbReference type="NCBI Taxonomy" id="2093361"/>
    <lineage>
        <taxon>Bacteria</taxon>
        <taxon>Pseudomonadati</taxon>
        <taxon>Candidatus Hydrogenedentota</taxon>
        <taxon>Candidatus Abyssobacteria</taxon>
    </lineage>
</organism>
<accession>A0A419EUT6</accession>
<dbReference type="InterPro" id="IPR000489">
    <property type="entry name" value="Pterin-binding_dom"/>
</dbReference>
<dbReference type="NCBIfam" id="NF005719">
    <property type="entry name" value="PRK07535.1"/>
    <property type="match status" value="1"/>
</dbReference>
<dbReference type="InterPro" id="IPR050554">
    <property type="entry name" value="Met_Synthase/Corrinoid"/>
</dbReference>
<sequence length="268" mass="29254">MFVIGERLNGMFMDVRKGIQTKDKSIIHKVALDQVKAGANALDINVGPASDKPLETMVWLVETVQEVTDITLSIDSPKFDVMKAALEVCKNPALMNSTKGEEAKLDKYFELASKHNASIIGLCINEKGIPKTIDGRVEVAALIAAKAMEHGIDMDRLYIDPIVMPTNVAQDQAVIVLEAIKQFGLLSSPPPHIVVGLSNLGQGAKERELLTRTWIVMAILNGLDAAIMDAADEEMTKAFITAELLMGKAIYSDSYIKAYHASHDHVQK</sequence>
<keyword evidence="3 5" id="KW-0808">Transferase</keyword>
<evidence type="ECO:0000313" key="5">
    <source>
        <dbReference type="EMBL" id="RJP68080.1"/>
    </source>
</evidence>
<feature type="domain" description="Pterin-binding" evidence="4">
    <location>
        <begin position="1"/>
        <end position="246"/>
    </location>
</feature>
<dbReference type="AlphaFoldDB" id="A0A419EUT6"/>
<evidence type="ECO:0000256" key="2">
    <source>
        <dbReference type="ARBA" id="ARBA00022603"/>
    </source>
</evidence>
<dbReference type="InterPro" id="IPR011005">
    <property type="entry name" value="Dihydropteroate_synth-like_sf"/>
</dbReference>
<comment type="similarity">
    <text evidence="1">Belongs to the vitamin-B12 dependent methionine synthase family.</text>
</comment>
<dbReference type="PROSITE" id="PS50972">
    <property type="entry name" value="PTERIN_BINDING"/>
    <property type="match status" value="1"/>
</dbReference>
<dbReference type="GO" id="GO:0008705">
    <property type="term" value="F:methionine synthase activity"/>
    <property type="evidence" value="ECO:0007669"/>
    <property type="project" value="TreeGrafter"/>
</dbReference>
<proteinExistence type="inferred from homology"/>
<evidence type="ECO:0000256" key="1">
    <source>
        <dbReference type="ARBA" id="ARBA00010398"/>
    </source>
</evidence>
<dbReference type="SUPFAM" id="SSF51717">
    <property type="entry name" value="Dihydropteroate synthetase-like"/>
    <property type="match status" value="1"/>
</dbReference>
<dbReference type="GO" id="GO:0005829">
    <property type="term" value="C:cytosol"/>
    <property type="evidence" value="ECO:0007669"/>
    <property type="project" value="TreeGrafter"/>
</dbReference>
<keyword evidence="2 5" id="KW-0489">Methyltransferase</keyword>
<dbReference type="Gene3D" id="3.20.20.20">
    <property type="entry name" value="Dihydropteroate synthase-like"/>
    <property type="match status" value="1"/>
</dbReference>
<reference evidence="5 6" key="1">
    <citation type="journal article" date="2017" name="ISME J.">
        <title>Energy and carbon metabolisms in a deep terrestrial subsurface fluid microbial community.</title>
        <authorList>
            <person name="Momper L."/>
            <person name="Jungbluth S.P."/>
            <person name="Lee M.D."/>
            <person name="Amend J.P."/>
        </authorList>
    </citation>
    <scope>NUCLEOTIDE SEQUENCE [LARGE SCALE GENOMIC DNA]</scope>
    <source>
        <strain evidence="5">SURF_17</strain>
    </source>
</reference>
<name>A0A419EUT6_9BACT</name>